<dbReference type="Proteomes" id="UP000324897">
    <property type="component" value="Chromosome 4"/>
</dbReference>
<reference evidence="6 7" key="1">
    <citation type="journal article" date="2019" name="Sci. Rep.">
        <title>A high-quality genome of Eragrostis curvula grass provides insights into Poaceae evolution and supports new strategies to enhance forage quality.</title>
        <authorList>
            <person name="Carballo J."/>
            <person name="Santos B.A.C.M."/>
            <person name="Zappacosta D."/>
            <person name="Garbus I."/>
            <person name="Selva J.P."/>
            <person name="Gallo C.A."/>
            <person name="Diaz A."/>
            <person name="Albertini E."/>
            <person name="Caccamo M."/>
            <person name="Echenique V."/>
        </authorList>
    </citation>
    <scope>NUCLEOTIDE SEQUENCE [LARGE SCALE GENOMIC DNA]</scope>
    <source>
        <strain evidence="7">cv. Victoria</strain>
        <tissue evidence="6">Leaf</tissue>
    </source>
</reference>
<keyword evidence="2 4" id="KW-0694">RNA-binding</keyword>
<feature type="domain" description="DRBM" evidence="5">
    <location>
        <begin position="1"/>
        <end position="71"/>
    </location>
</feature>
<dbReference type="OrthoDB" id="5988181at2759"/>
<proteinExistence type="predicted"/>
<name>A0A5J9VYF6_9POAL</name>
<accession>A0A5J9VYF6</accession>
<dbReference type="PANTHER" id="PTHR46031">
    <property type="match status" value="1"/>
</dbReference>
<dbReference type="PANTHER" id="PTHR46031:SF36">
    <property type="entry name" value="DOUBLE-STRANDED RNA-BINDING PROTEIN 1"/>
    <property type="match status" value="1"/>
</dbReference>
<dbReference type="SMART" id="SM00358">
    <property type="entry name" value="DSRM"/>
    <property type="match status" value="1"/>
</dbReference>
<evidence type="ECO:0000256" key="2">
    <source>
        <dbReference type="ARBA" id="ARBA00022884"/>
    </source>
</evidence>
<evidence type="ECO:0000256" key="4">
    <source>
        <dbReference type="PROSITE-ProRule" id="PRU00266"/>
    </source>
</evidence>
<evidence type="ECO:0000256" key="3">
    <source>
        <dbReference type="ARBA" id="ARBA00037597"/>
    </source>
</evidence>
<dbReference type="SUPFAM" id="SSF54768">
    <property type="entry name" value="dsRNA-binding domain-like"/>
    <property type="match status" value="1"/>
</dbReference>
<dbReference type="Gramene" id="TVU40667">
    <property type="protein sequence ID" value="TVU40667"/>
    <property type="gene ID" value="EJB05_14136"/>
</dbReference>
<gene>
    <name evidence="6" type="ORF">EJB05_14136</name>
</gene>
<dbReference type="EMBL" id="RWGY01000007">
    <property type="protein sequence ID" value="TVU40667.1"/>
    <property type="molecule type" value="Genomic_DNA"/>
</dbReference>
<comment type="function">
    <text evidence="3">Binds double-stranded RNA.</text>
</comment>
<dbReference type="AlphaFoldDB" id="A0A5J9VYF6"/>
<comment type="caution">
    <text evidence="6">The sequence shown here is derived from an EMBL/GenBank/DDBJ whole genome shotgun (WGS) entry which is preliminary data.</text>
</comment>
<sequence>MFKALLNELCQQRRWVPPVYEVTREGADHMPLFRATVAVNGKEFQSTEEGAWSAREAQNLAAVAAFQRLSAVPVPPRPAPGELIFQPGSIHVEGPPLL</sequence>
<dbReference type="CDD" id="cd00048">
    <property type="entry name" value="DSRM_SF"/>
    <property type="match status" value="1"/>
</dbReference>
<evidence type="ECO:0000313" key="6">
    <source>
        <dbReference type="EMBL" id="TVU40667.1"/>
    </source>
</evidence>
<dbReference type="Gene3D" id="3.30.160.20">
    <property type="match status" value="1"/>
</dbReference>
<dbReference type="Pfam" id="PF00035">
    <property type="entry name" value="dsrm"/>
    <property type="match status" value="1"/>
</dbReference>
<keyword evidence="1" id="KW-0677">Repeat</keyword>
<protein>
    <recommendedName>
        <fullName evidence="5">DRBM domain-containing protein</fullName>
    </recommendedName>
</protein>
<feature type="non-terminal residue" evidence="6">
    <location>
        <position position="1"/>
    </location>
</feature>
<keyword evidence="7" id="KW-1185">Reference proteome</keyword>
<dbReference type="InterPro" id="IPR014720">
    <property type="entry name" value="dsRBD_dom"/>
</dbReference>
<evidence type="ECO:0000313" key="7">
    <source>
        <dbReference type="Proteomes" id="UP000324897"/>
    </source>
</evidence>
<evidence type="ECO:0000259" key="5">
    <source>
        <dbReference type="PROSITE" id="PS50137"/>
    </source>
</evidence>
<organism evidence="6 7">
    <name type="scientific">Eragrostis curvula</name>
    <name type="common">weeping love grass</name>
    <dbReference type="NCBI Taxonomy" id="38414"/>
    <lineage>
        <taxon>Eukaryota</taxon>
        <taxon>Viridiplantae</taxon>
        <taxon>Streptophyta</taxon>
        <taxon>Embryophyta</taxon>
        <taxon>Tracheophyta</taxon>
        <taxon>Spermatophyta</taxon>
        <taxon>Magnoliopsida</taxon>
        <taxon>Liliopsida</taxon>
        <taxon>Poales</taxon>
        <taxon>Poaceae</taxon>
        <taxon>PACMAD clade</taxon>
        <taxon>Chloridoideae</taxon>
        <taxon>Eragrostideae</taxon>
        <taxon>Eragrostidinae</taxon>
        <taxon>Eragrostis</taxon>
    </lineage>
</organism>
<dbReference type="PROSITE" id="PS50137">
    <property type="entry name" value="DS_RBD"/>
    <property type="match status" value="1"/>
</dbReference>
<evidence type="ECO:0000256" key="1">
    <source>
        <dbReference type="ARBA" id="ARBA00022737"/>
    </source>
</evidence>
<dbReference type="GO" id="GO:0003723">
    <property type="term" value="F:RNA binding"/>
    <property type="evidence" value="ECO:0007669"/>
    <property type="project" value="UniProtKB-UniRule"/>
</dbReference>